<dbReference type="RefSeq" id="WP_084315168.1">
    <property type="nucleotide sequence ID" value="NZ_FNIJ01000026.1"/>
</dbReference>
<evidence type="ECO:0000256" key="2">
    <source>
        <dbReference type="ARBA" id="ARBA00009347"/>
    </source>
</evidence>
<dbReference type="GO" id="GO:0003995">
    <property type="term" value="F:acyl-CoA dehydrogenase activity"/>
    <property type="evidence" value="ECO:0007669"/>
    <property type="project" value="TreeGrafter"/>
</dbReference>
<dbReference type="Gene3D" id="1.10.540.10">
    <property type="entry name" value="Acyl-CoA dehydrogenase/oxidase, N-terminal domain"/>
    <property type="match status" value="1"/>
</dbReference>
<sequence length="378" mass="40857">MDFSLTEDQKAIAEMAGGVFRDYCTDERLREFDLSGKPFMAELWGTCIQTGLLALAIPEAVGGSGLGMTELMGVLQAQGAGLGQVPLWQHQLGTAALARWGDESLHGLLEELAAGTRLLSLSFNGSADSPGIGLRLSRSERGLQLDGTINAVPLAGHTCRLLLLAEGEEGAQLVLIEPRDAGVALTPGVYTHGLAVADVQCDGVIVEAAHVLPVAATAWLEQRAIAALAALQVGVSEEQIRRTVEYVNERRQFDRAIGTFQAVQMTMADCRIAVEALRTALYQLCYRLDNDLGCDSEALATRWLTCETGHLVGHKTQHVHGGIGVDLTYPIHRFLYWSRDLSHGLGGSAASLERLGDWLANNDKLGWKYDLEENQSIR</sequence>
<evidence type="ECO:0000256" key="1">
    <source>
        <dbReference type="ARBA" id="ARBA00001974"/>
    </source>
</evidence>
<evidence type="ECO:0000313" key="8">
    <source>
        <dbReference type="EMBL" id="SDP23761.1"/>
    </source>
</evidence>
<feature type="domain" description="Acyl-CoA dehydrogenase/oxidase C-terminal" evidence="6">
    <location>
        <begin position="227"/>
        <end position="355"/>
    </location>
</feature>
<feature type="domain" description="Acyl-CoA dehydrogenase/oxidase N-terminal" evidence="7">
    <location>
        <begin position="6"/>
        <end position="105"/>
    </location>
</feature>
<evidence type="ECO:0000256" key="5">
    <source>
        <dbReference type="ARBA" id="ARBA00023002"/>
    </source>
</evidence>
<comment type="similarity">
    <text evidence="2">Belongs to the acyl-CoA dehydrogenase family.</text>
</comment>
<dbReference type="InterPro" id="IPR046373">
    <property type="entry name" value="Acyl-CoA_Oxase/DH_mid-dom_sf"/>
</dbReference>
<dbReference type="InterPro" id="IPR009075">
    <property type="entry name" value="AcylCo_DH/oxidase_C"/>
</dbReference>
<gene>
    <name evidence="8" type="ORF">SAMN05216193_12621</name>
</gene>
<dbReference type="PANTHER" id="PTHR43884">
    <property type="entry name" value="ACYL-COA DEHYDROGENASE"/>
    <property type="match status" value="1"/>
</dbReference>
<dbReference type="Proteomes" id="UP000242957">
    <property type="component" value="Unassembled WGS sequence"/>
</dbReference>
<keyword evidence="9" id="KW-1185">Reference proteome</keyword>
<name>A0A1H0R2L6_9PSED</name>
<evidence type="ECO:0000256" key="4">
    <source>
        <dbReference type="ARBA" id="ARBA00022827"/>
    </source>
</evidence>
<dbReference type="SUPFAM" id="SSF47203">
    <property type="entry name" value="Acyl-CoA dehydrogenase C-terminal domain-like"/>
    <property type="match status" value="1"/>
</dbReference>
<evidence type="ECO:0000259" key="7">
    <source>
        <dbReference type="Pfam" id="PF02771"/>
    </source>
</evidence>
<dbReference type="SUPFAM" id="SSF56645">
    <property type="entry name" value="Acyl-CoA dehydrogenase NM domain-like"/>
    <property type="match status" value="1"/>
</dbReference>
<keyword evidence="5" id="KW-0560">Oxidoreductase</keyword>
<dbReference type="OrthoDB" id="4319499at2"/>
<keyword evidence="3" id="KW-0285">Flavoprotein</keyword>
<protein>
    <recommendedName>
        <fullName evidence="10">Acyl-CoA dehydrogenase</fullName>
    </recommendedName>
</protein>
<dbReference type="InterPro" id="IPR009100">
    <property type="entry name" value="AcylCoA_DH/oxidase_NM_dom_sf"/>
</dbReference>
<evidence type="ECO:0000259" key="6">
    <source>
        <dbReference type="Pfam" id="PF00441"/>
    </source>
</evidence>
<dbReference type="GO" id="GO:0050660">
    <property type="term" value="F:flavin adenine dinucleotide binding"/>
    <property type="evidence" value="ECO:0007669"/>
    <property type="project" value="InterPro"/>
</dbReference>
<proteinExistence type="inferred from homology"/>
<reference evidence="9" key="1">
    <citation type="submission" date="2016-10" db="EMBL/GenBank/DDBJ databases">
        <authorList>
            <person name="Varghese N."/>
            <person name="Submissions S."/>
        </authorList>
    </citation>
    <scope>NUCLEOTIDE SEQUENCE [LARGE SCALE GENOMIC DNA]</scope>
    <source>
        <strain evidence="9">JCM 21621</strain>
    </source>
</reference>
<dbReference type="STRING" id="198616.SAMN05216193_12621"/>
<dbReference type="InterPro" id="IPR013786">
    <property type="entry name" value="AcylCoA_DH/ox_N"/>
</dbReference>
<evidence type="ECO:0000313" key="9">
    <source>
        <dbReference type="Proteomes" id="UP000242957"/>
    </source>
</evidence>
<evidence type="ECO:0008006" key="10">
    <source>
        <dbReference type="Google" id="ProtNLM"/>
    </source>
</evidence>
<dbReference type="EMBL" id="FNIJ01000026">
    <property type="protein sequence ID" value="SDP23761.1"/>
    <property type="molecule type" value="Genomic_DNA"/>
</dbReference>
<dbReference type="Pfam" id="PF00441">
    <property type="entry name" value="Acyl-CoA_dh_1"/>
    <property type="match status" value="1"/>
</dbReference>
<dbReference type="InterPro" id="IPR037069">
    <property type="entry name" value="AcylCoA_DH/ox_N_sf"/>
</dbReference>
<accession>A0A1H0R2L6</accession>
<dbReference type="Gene3D" id="1.20.140.10">
    <property type="entry name" value="Butyryl-CoA Dehydrogenase, subunit A, domain 3"/>
    <property type="match status" value="1"/>
</dbReference>
<dbReference type="AlphaFoldDB" id="A0A1H0R2L6"/>
<dbReference type="Pfam" id="PF02771">
    <property type="entry name" value="Acyl-CoA_dh_N"/>
    <property type="match status" value="1"/>
</dbReference>
<dbReference type="PANTHER" id="PTHR43884:SF20">
    <property type="entry name" value="ACYL-COA DEHYDROGENASE FADE28"/>
    <property type="match status" value="1"/>
</dbReference>
<keyword evidence="4" id="KW-0274">FAD</keyword>
<organism evidence="8 9">
    <name type="scientific">Pseudomonas jinjuensis</name>
    <dbReference type="NCBI Taxonomy" id="198616"/>
    <lineage>
        <taxon>Bacteria</taxon>
        <taxon>Pseudomonadati</taxon>
        <taxon>Pseudomonadota</taxon>
        <taxon>Gammaproteobacteria</taxon>
        <taxon>Pseudomonadales</taxon>
        <taxon>Pseudomonadaceae</taxon>
        <taxon>Pseudomonas</taxon>
    </lineage>
</organism>
<comment type="cofactor">
    <cofactor evidence="1">
        <name>FAD</name>
        <dbReference type="ChEBI" id="CHEBI:57692"/>
    </cofactor>
</comment>
<dbReference type="Gene3D" id="2.40.110.10">
    <property type="entry name" value="Butyryl-CoA Dehydrogenase, subunit A, domain 2"/>
    <property type="match status" value="1"/>
</dbReference>
<dbReference type="InterPro" id="IPR036250">
    <property type="entry name" value="AcylCo_DH-like_C"/>
</dbReference>
<evidence type="ECO:0000256" key="3">
    <source>
        <dbReference type="ARBA" id="ARBA00022630"/>
    </source>
</evidence>